<dbReference type="Proteomes" id="UP001160148">
    <property type="component" value="Unassembled WGS sequence"/>
</dbReference>
<evidence type="ECO:0000313" key="1">
    <source>
        <dbReference type="EMBL" id="CAI6370861.1"/>
    </source>
</evidence>
<evidence type="ECO:0000313" key="2">
    <source>
        <dbReference type="Proteomes" id="UP001160148"/>
    </source>
</evidence>
<reference evidence="1 2" key="1">
    <citation type="submission" date="2023-01" db="EMBL/GenBank/DDBJ databases">
        <authorList>
            <person name="Whitehead M."/>
        </authorList>
    </citation>
    <scope>NUCLEOTIDE SEQUENCE [LARGE SCALE GENOMIC DNA]</scope>
</reference>
<organism evidence="1 2">
    <name type="scientific">Macrosiphum euphorbiae</name>
    <name type="common">potato aphid</name>
    <dbReference type="NCBI Taxonomy" id="13131"/>
    <lineage>
        <taxon>Eukaryota</taxon>
        <taxon>Metazoa</taxon>
        <taxon>Ecdysozoa</taxon>
        <taxon>Arthropoda</taxon>
        <taxon>Hexapoda</taxon>
        <taxon>Insecta</taxon>
        <taxon>Pterygota</taxon>
        <taxon>Neoptera</taxon>
        <taxon>Paraneoptera</taxon>
        <taxon>Hemiptera</taxon>
        <taxon>Sternorrhyncha</taxon>
        <taxon>Aphidomorpha</taxon>
        <taxon>Aphidoidea</taxon>
        <taxon>Aphididae</taxon>
        <taxon>Macrosiphini</taxon>
        <taxon>Macrosiphum</taxon>
    </lineage>
</organism>
<dbReference type="EMBL" id="CARXXK010000592">
    <property type="protein sequence ID" value="CAI6370861.1"/>
    <property type="molecule type" value="Genomic_DNA"/>
</dbReference>
<keyword evidence="2" id="KW-1185">Reference proteome</keyword>
<accession>A0AAV0XRU0</accession>
<comment type="caution">
    <text evidence="1">The sequence shown here is derived from an EMBL/GenBank/DDBJ whole genome shotgun (WGS) entry which is preliminary data.</text>
</comment>
<name>A0AAV0XRU0_9HEMI</name>
<gene>
    <name evidence="1" type="ORF">MEUPH1_LOCUS24938</name>
</gene>
<proteinExistence type="predicted"/>
<dbReference type="AlphaFoldDB" id="A0AAV0XRU0"/>
<protein>
    <submittedName>
        <fullName evidence="1">Uncharacterized protein</fullName>
    </submittedName>
</protein>
<sequence>MLIRQGVREICGQLADTPIPVFYSGRKVRGLGMLRTFWEASLQHLAISQKLSRINDRHLKAVRDLPDEIAKCRLRLGNVIGQNAQAIRSELRTSEFNKWKQL</sequence>